<comment type="subcellular location">
    <subcellularLocation>
        <location evidence="1">Membrane</location>
        <topology evidence="1">Multi-pass membrane protein</topology>
    </subcellularLocation>
</comment>
<evidence type="ECO:0000259" key="8">
    <source>
        <dbReference type="PROSITE" id="PS50850"/>
    </source>
</evidence>
<keyword evidence="5 7" id="KW-0472">Membrane</keyword>
<feature type="transmembrane region" description="Helical" evidence="7">
    <location>
        <begin position="359"/>
        <end position="381"/>
    </location>
</feature>
<dbReference type="PROSITE" id="PS50850">
    <property type="entry name" value="MFS"/>
    <property type="match status" value="1"/>
</dbReference>
<dbReference type="SUPFAM" id="SSF103473">
    <property type="entry name" value="MFS general substrate transporter"/>
    <property type="match status" value="1"/>
</dbReference>
<dbReference type="InterPro" id="IPR020846">
    <property type="entry name" value="MFS_dom"/>
</dbReference>
<reference evidence="9 10" key="1">
    <citation type="submission" date="2013-03" db="EMBL/GenBank/DDBJ databases">
        <title>The Genome Sequence of Exophiala aquamarina CBS 119918.</title>
        <authorList>
            <consortium name="The Broad Institute Genomics Platform"/>
            <person name="Cuomo C."/>
            <person name="de Hoog S."/>
            <person name="Gorbushina A."/>
            <person name="Walker B."/>
            <person name="Young S.K."/>
            <person name="Zeng Q."/>
            <person name="Gargeya S."/>
            <person name="Fitzgerald M."/>
            <person name="Haas B."/>
            <person name="Abouelleil A."/>
            <person name="Allen A.W."/>
            <person name="Alvarado L."/>
            <person name="Arachchi H.M."/>
            <person name="Berlin A.M."/>
            <person name="Chapman S.B."/>
            <person name="Gainer-Dewar J."/>
            <person name="Goldberg J."/>
            <person name="Griggs A."/>
            <person name="Gujja S."/>
            <person name="Hansen M."/>
            <person name="Howarth C."/>
            <person name="Imamovic A."/>
            <person name="Ireland A."/>
            <person name="Larimer J."/>
            <person name="McCowan C."/>
            <person name="Murphy C."/>
            <person name="Pearson M."/>
            <person name="Poon T.W."/>
            <person name="Priest M."/>
            <person name="Roberts A."/>
            <person name="Saif S."/>
            <person name="Shea T."/>
            <person name="Sisk P."/>
            <person name="Sykes S."/>
            <person name="Wortman J."/>
            <person name="Nusbaum C."/>
            <person name="Birren B."/>
        </authorList>
    </citation>
    <scope>NUCLEOTIDE SEQUENCE [LARGE SCALE GENOMIC DNA]</scope>
    <source>
        <strain evidence="9 10">CBS 119918</strain>
    </source>
</reference>
<comment type="caution">
    <text evidence="9">The sequence shown here is derived from an EMBL/GenBank/DDBJ whole genome shotgun (WGS) entry which is preliminary data.</text>
</comment>
<feature type="transmembrane region" description="Helical" evidence="7">
    <location>
        <begin position="227"/>
        <end position="247"/>
    </location>
</feature>
<evidence type="ECO:0000256" key="1">
    <source>
        <dbReference type="ARBA" id="ARBA00004141"/>
    </source>
</evidence>
<evidence type="ECO:0000256" key="7">
    <source>
        <dbReference type="SAM" id="Phobius"/>
    </source>
</evidence>
<feature type="transmembrane region" description="Helical" evidence="7">
    <location>
        <begin position="64"/>
        <end position="92"/>
    </location>
</feature>
<feature type="transmembrane region" description="Helical" evidence="7">
    <location>
        <begin position="128"/>
        <end position="148"/>
    </location>
</feature>
<keyword evidence="3 7" id="KW-0812">Transmembrane</keyword>
<protein>
    <recommendedName>
        <fullName evidence="8">Major facilitator superfamily (MFS) profile domain-containing protein</fullName>
    </recommendedName>
</protein>
<feature type="transmembrane region" description="Helical" evidence="7">
    <location>
        <begin position="425"/>
        <end position="444"/>
    </location>
</feature>
<organism evidence="9 10">
    <name type="scientific">Exophiala aquamarina CBS 119918</name>
    <dbReference type="NCBI Taxonomy" id="1182545"/>
    <lineage>
        <taxon>Eukaryota</taxon>
        <taxon>Fungi</taxon>
        <taxon>Dikarya</taxon>
        <taxon>Ascomycota</taxon>
        <taxon>Pezizomycotina</taxon>
        <taxon>Eurotiomycetes</taxon>
        <taxon>Chaetothyriomycetidae</taxon>
        <taxon>Chaetothyriales</taxon>
        <taxon>Herpotrichiellaceae</taxon>
        <taxon>Exophiala</taxon>
    </lineage>
</organism>
<feature type="transmembrane region" description="Helical" evidence="7">
    <location>
        <begin position="393"/>
        <end position="413"/>
    </location>
</feature>
<evidence type="ECO:0000256" key="4">
    <source>
        <dbReference type="ARBA" id="ARBA00022989"/>
    </source>
</evidence>
<feature type="transmembrane region" description="Helical" evidence="7">
    <location>
        <begin position="98"/>
        <end position="116"/>
    </location>
</feature>
<gene>
    <name evidence="9" type="ORF">A1O9_05653</name>
</gene>
<feature type="transmembrane region" description="Helical" evidence="7">
    <location>
        <begin position="456"/>
        <end position="475"/>
    </location>
</feature>
<dbReference type="InterPro" id="IPR036259">
    <property type="entry name" value="MFS_trans_sf"/>
</dbReference>
<proteinExistence type="inferred from homology"/>
<name>A0A072PEM4_9EURO</name>
<evidence type="ECO:0000313" key="10">
    <source>
        <dbReference type="Proteomes" id="UP000027920"/>
    </source>
</evidence>
<feature type="transmembrane region" description="Helical" evidence="7">
    <location>
        <begin position="160"/>
        <end position="181"/>
    </location>
</feature>
<dbReference type="OrthoDB" id="189997at2759"/>
<evidence type="ECO:0000256" key="5">
    <source>
        <dbReference type="ARBA" id="ARBA00023136"/>
    </source>
</evidence>
<dbReference type="Pfam" id="PF07690">
    <property type="entry name" value="MFS_1"/>
    <property type="match status" value="1"/>
</dbReference>
<sequence>MESKSASIRAEPEVGHALSKQYTEEGPVKATKDADAALSFTLGETVTYDEATSNRIRHTIDKHLIPWMFFTFMIQYFDKTLLSYASVMGLIVDANLTTSEYAWCGSIFYFGYLAFVGPHNRLMQRLPIARYLSSVIIVWGAVLCINAACTSFASLMVARFILGALEGAVTAGFVLITARWYQRDEQAIRTAFWYVGNAAAQILGAAFAYGVAIGFDNPKITFAGWKALFILSGGITCIFGVSMLLYFPESPITAKWLSDHDRRVAIERLRVNQQGIGSKVFKWPQFREAFTDVRTWLCCLFCIFWLIPSGGLTVFFGLLLKSYGFDSKTTLLVSMPSGITQIVTNLFFPYLARRINNRMLAASLAVLLSIFSIALMTGLATHGPTAHRIGQLVAYYIILGNSPSPLILILSLVSTNVAGYTKKTTVNSLVLISYCGGFLIGPQTFRDPPYYTKAKYTILGVYVASLLCLLGLWWINWRENKRRDKVAVDLPPQPAGQEFQDLTDKENKYFRYAI</sequence>
<dbReference type="AlphaFoldDB" id="A0A072PEM4"/>
<evidence type="ECO:0000256" key="2">
    <source>
        <dbReference type="ARBA" id="ARBA00022448"/>
    </source>
</evidence>
<keyword evidence="2" id="KW-0813">Transport</keyword>
<dbReference type="Gene3D" id="1.20.1250.20">
    <property type="entry name" value="MFS general substrate transporter like domains"/>
    <property type="match status" value="2"/>
</dbReference>
<dbReference type="FunFam" id="1.20.1250.20:FF:000064">
    <property type="entry name" value="MFS allantoate transporter"/>
    <property type="match status" value="1"/>
</dbReference>
<feature type="transmembrane region" description="Helical" evidence="7">
    <location>
        <begin position="296"/>
        <end position="319"/>
    </location>
</feature>
<comment type="similarity">
    <text evidence="6">Belongs to the major facilitator superfamily. Allantoate permease family.</text>
</comment>
<accession>A0A072PEM4</accession>
<dbReference type="InterPro" id="IPR011701">
    <property type="entry name" value="MFS"/>
</dbReference>
<feature type="transmembrane region" description="Helical" evidence="7">
    <location>
        <begin position="331"/>
        <end position="352"/>
    </location>
</feature>
<evidence type="ECO:0000256" key="6">
    <source>
        <dbReference type="ARBA" id="ARBA00037968"/>
    </source>
</evidence>
<dbReference type="EMBL" id="AMGV01000004">
    <property type="protein sequence ID" value="KEF57733.1"/>
    <property type="molecule type" value="Genomic_DNA"/>
</dbReference>
<dbReference type="VEuPathDB" id="FungiDB:A1O9_05653"/>
<feature type="domain" description="Major facilitator superfamily (MFS) profile" evidence="8">
    <location>
        <begin position="64"/>
        <end position="514"/>
    </location>
</feature>
<keyword evidence="4 7" id="KW-1133">Transmembrane helix</keyword>
<dbReference type="HOGENOM" id="CLU_001265_0_5_1"/>
<dbReference type="PANTHER" id="PTHR43791">
    <property type="entry name" value="PERMEASE-RELATED"/>
    <property type="match status" value="1"/>
</dbReference>
<dbReference type="PANTHER" id="PTHR43791:SF1">
    <property type="entry name" value="ALLANTOATE PERMEASE"/>
    <property type="match status" value="1"/>
</dbReference>
<keyword evidence="10" id="KW-1185">Reference proteome</keyword>
<evidence type="ECO:0000256" key="3">
    <source>
        <dbReference type="ARBA" id="ARBA00022692"/>
    </source>
</evidence>
<dbReference type="GeneID" id="25280576"/>
<dbReference type="GO" id="GO:0022857">
    <property type="term" value="F:transmembrane transporter activity"/>
    <property type="evidence" value="ECO:0007669"/>
    <property type="project" value="InterPro"/>
</dbReference>
<dbReference type="RefSeq" id="XP_013260323.1">
    <property type="nucleotide sequence ID" value="XM_013404869.1"/>
</dbReference>
<dbReference type="Proteomes" id="UP000027920">
    <property type="component" value="Unassembled WGS sequence"/>
</dbReference>
<feature type="transmembrane region" description="Helical" evidence="7">
    <location>
        <begin position="193"/>
        <end position="215"/>
    </location>
</feature>
<evidence type="ECO:0000313" key="9">
    <source>
        <dbReference type="EMBL" id="KEF57733.1"/>
    </source>
</evidence>
<dbReference type="GO" id="GO:0016020">
    <property type="term" value="C:membrane"/>
    <property type="evidence" value="ECO:0007669"/>
    <property type="project" value="UniProtKB-SubCell"/>
</dbReference>